<dbReference type="InterPro" id="IPR018228">
    <property type="entry name" value="DNase_TatD-rel_CS"/>
</dbReference>
<organism evidence="3 4">
    <name type="scientific">Engelhardtia mirabilis</name>
    <dbReference type="NCBI Taxonomy" id="2528011"/>
    <lineage>
        <taxon>Bacteria</taxon>
        <taxon>Pseudomonadati</taxon>
        <taxon>Planctomycetota</taxon>
        <taxon>Planctomycetia</taxon>
        <taxon>Planctomycetia incertae sedis</taxon>
        <taxon>Engelhardtia</taxon>
    </lineage>
</organism>
<dbReference type="InterPro" id="IPR032466">
    <property type="entry name" value="Metal_Hydrolase"/>
</dbReference>
<evidence type="ECO:0000256" key="1">
    <source>
        <dbReference type="ARBA" id="ARBA00023239"/>
    </source>
</evidence>
<dbReference type="AlphaFoldDB" id="A0A518BMH3"/>
<keyword evidence="3" id="KW-0378">Hydrolase</keyword>
<keyword evidence="4" id="KW-1185">Reference proteome</keyword>
<protein>
    <submittedName>
        <fullName evidence="3">Amidohydrolase</fullName>
    </submittedName>
</protein>
<dbReference type="PROSITE" id="PS01137">
    <property type="entry name" value="TATD_1"/>
    <property type="match status" value="1"/>
</dbReference>
<gene>
    <name evidence="3" type="ORF">Pla133_32730</name>
</gene>
<keyword evidence="1" id="KW-0456">Lyase</keyword>
<dbReference type="InterPro" id="IPR006680">
    <property type="entry name" value="Amidohydro-rel"/>
</dbReference>
<evidence type="ECO:0000259" key="2">
    <source>
        <dbReference type="Pfam" id="PF04909"/>
    </source>
</evidence>
<reference evidence="3 4" key="1">
    <citation type="submission" date="2019-02" db="EMBL/GenBank/DDBJ databases">
        <title>Deep-cultivation of Planctomycetes and their phenomic and genomic characterization uncovers novel biology.</title>
        <authorList>
            <person name="Wiegand S."/>
            <person name="Jogler M."/>
            <person name="Boedeker C."/>
            <person name="Pinto D."/>
            <person name="Vollmers J."/>
            <person name="Rivas-Marin E."/>
            <person name="Kohn T."/>
            <person name="Peeters S.H."/>
            <person name="Heuer A."/>
            <person name="Rast P."/>
            <person name="Oberbeckmann S."/>
            <person name="Bunk B."/>
            <person name="Jeske O."/>
            <person name="Meyerdierks A."/>
            <person name="Storesund J.E."/>
            <person name="Kallscheuer N."/>
            <person name="Luecker S."/>
            <person name="Lage O.M."/>
            <person name="Pohl T."/>
            <person name="Merkel B.J."/>
            <person name="Hornburger P."/>
            <person name="Mueller R.-W."/>
            <person name="Bruemmer F."/>
            <person name="Labrenz M."/>
            <person name="Spormann A.M."/>
            <person name="Op den Camp H."/>
            <person name="Overmann J."/>
            <person name="Amann R."/>
            <person name="Jetten M.S.M."/>
            <person name="Mascher T."/>
            <person name="Medema M.H."/>
            <person name="Devos D.P."/>
            <person name="Kaster A.-K."/>
            <person name="Ovreas L."/>
            <person name="Rohde M."/>
            <person name="Galperin M.Y."/>
            <person name="Jogler C."/>
        </authorList>
    </citation>
    <scope>NUCLEOTIDE SEQUENCE [LARGE SCALE GENOMIC DNA]</scope>
    <source>
        <strain evidence="3 4">Pla133</strain>
    </source>
</reference>
<evidence type="ECO:0000313" key="4">
    <source>
        <dbReference type="Proteomes" id="UP000316921"/>
    </source>
</evidence>
<evidence type="ECO:0000313" key="3">
    <source>
        <dbReference type="EMBL" id="QDU68179.1"/>
    </source>
</evidence>
<dbReference type="CDD" id="cd01292">
    <property type="entry name" value="metallo-dependent_hydrolases"/>
    <property type="match status" value="1"/>
</dbReference>
<dbReference type="RefSeq" id="WP_145066974.1">
    <property type="nucleotide sequence ID" value="NZ_CP036287.1"/>
</dbReference>
<dbReference type="GO" id="GO:0016831">
    <property type="term" value="F:carboxy-lyase activity"/>
    <property type="evidence" value="ECO:0007669"/>
    <property type="project" value="InterPro"/>
</dbReference>
<dbReference type="Gene3D" id="3.20.20.140">
    <property type="entry name" value="Metal-dependent hydrolases"/>
    <property type="match status" value="1"/>
</dbReference>
<dbReference type="GO" id="GO:0016787">
    <property type="term" value="F:hydrolase activity"/>
    <property type="evidence" value="ECO:0007669"/>
    <property type="project" value="UniProtKB-KW"/>
</dbReference>
<dbReference type="Proteomes" id="UP000316921">
    <property type="component" value="Chromosome"/>
</dbReference>
<dbReference type="KEGG" id="pbap:Pla133_32730"/>
<dbReference type="PANTHER" id="PTHR21240:SF19">
    <property type="entry name" value="CATALYTIC_ HYDROLASE"/>
    <property type="match status" value="1"/>
</dbReference>
<name>A0A518BMH3_9BACT</name>
<proteinExistence type="predicted"/>
<dbReference type="SUPFAM" id="SSF51556">
    <property type="entry name" value="Metallo-dependent hydrolases"/>
    <property type="match status" value="1"/>
</dbReference>
<sequence>MQPRFLIDAHVHLNNYHEATRRPTVENANELFAKMDEIGIAHAVVITSYKVDLDRPSVEELLEILSADSRVTLVEGLRWRGEVRTDLFSLEERIRDGAIQGIKLYPGYDHYPINDPSLETVFRIAAKHDVPVMIHTGDTYSKTAKVRMAHPLLVDDVAVDYPDVRFVMCHLGNPWFQDAAEVLYKNDNVFADISGLTLGDFTYDFERYVAMRLKDMITYMGDPGSQLMYGSDWPLVNMKPYVKLLHELDFTDEQLENVAWRTAAKLFKIDEATLVAPEGGGAPSE</sequence>
<accession>A0A518BMH3</accession>
<dbReference type="EMBL" id="CP036287">
    <property type="protein sequence ID" value="QDU68179.1"/>
    <property type="molecule type" value="Genomic_DNA"/>
</dbReference>
<dbReference type="PANTHER" id="PTHR21240">
    <property type="entry name" value="2-AMINO-3-CARBOXYLMUCONATE-6-SEMIALDEHYDE DECARBOXYLASE"/>
    <property type="match status" value="1"/>
</dbReference>
<feature type="domain" description="Amidohydrolase-related" evidence="2">
    <location>
        <begin position="90"/>
        <end position="268"/>
    </location>
</feature>
<dbReference type="Pfam" id="PF04909">
    <property type="entry name" value="Amidohydro_2"/>
    <property type="match status" value="1"/>
</dbReference>
<dbReference type="InterPro" id="IPR032465">
    <property type="entry name" value="ACMSD"/>
</dbReference>